<gene>
    <name evidence="1" type="ORF">OSB1V03_LOCUS12523</name>
</gene>
<dbReference type="SUPFAM" id="SSF56112">
    <property type="entry name" value="Protein kinase-like (PK-like)"/>
    <property type="match status" value="1"/>
</dbReference>
<name>A0A7R9L1G0_9ACAR</name>
<dbReference type="AlphaFoldDB" id="A0A7R9L1G0"/>
<protein>
    <submittedName>
        <fullName evidence="1">Uncharacterized protein</fullName>
    </submittedName>
</protein>
<accession>A0A7R9L1G0</accession>
<reference evidence="1" key="1">
    <citation type="submission" date="2020-11" db="EMBL/GenBank/DDBJ databases">
        <authorList>
            <person name="Tran Van P."/>
        </authorList>
    </citation>
    <scope>NUCLEOTIDE SEQUENCE</scope>
</reference>
<dbReference type="OrthoDB" id="647at2759"/>
<dbReference type="EMBL" id="OC865025">
    <property type="protein sequence ID" value="CAD7632118.1"/>
    <property type="molecule type" value="Genomic_DNA"/>
</dbReference>
<keyword evidence="2" id="KW-1185">Reference proteome</keyword>
<dbReference type="Gene3D" id="1.10.510.10">
    <property type="entry name" value="Transferase(Phosphotransferase) domain 1"/>
    <property type="match status" value="1"/>
</dbReference>
<proteinExistence type="predicted"/>
<dbReference type="InterPro" id="IPR011009">
    <property type="entry name" value="Kinase-like_dom_sf"/>
</dbReference>
<sequence>MDQLNAIFKHLGTPNDKIWPEYSELPLVKKVTFADHKYNNMANRLGQKLTNKGFDLLNRFLTYCPSRRITADEALKHDQQSANSLSRNSQLAGDHYEKLIEGQGFHMRSPVDGKASKGEGFALKF</sequence>
<dbReference type="Proteomes" id="UP000759131">
    <property type="component" value="Unassembled WGS sequence"/>
</dbReference>
<dbReference type="EMBL" id="CAJPIZ010010450">
    <property type="protein sequence ID" value="CAG2112548.1"/>
    <property type="molecule type" value="Genomic_DNA"/>
</dbReference>
<evidence type="ECO:0000313" key="2">
    <source>
        <dbReference type="Proteomes" id="UP000759131"/>
    </source>
</evidence>
<evidence type="ECO:0000313" key="1">
    <source>
        <dbReference type="EMBL" id="CAD7632118.1"/>
    </source>
</evidence>
<organism evidence="1">
    <name type="scientific">Medioppia subpectinata</name>
    <dbReference type="NCBI Taxonomy" id="1979941"/>
    <lineage>
        <taxon>Eukaryota</taxon>
        <taxon>Metazoa</taxon>
        <taxon>Ecdysozoa</taxon>
        <taxon>Arthropoda</taxon>
        <taxon>Chelicerata</taxon>
        <taxon>Arachnida</taxon>
        <taxon>Acari</taxon>
        <taxon>Acariformes</taxon>
        <taxon>Sarcoptiformes</taxon>
        <taxon>Oribatida</taxon>
        <taxon>Brachypylina</taxon>
        <taxon>Oppioidea</taxon>
        <taxon>Oppiidae</taxon>
        <taxon>Medioppia</taxon>
    </lineage>
</organism>